<dbReference type="PANTHER" id="PTHR11360:SF312">
    <property type="entry name" value="KARMOISIN, ISOFORM B"/>
    <property type="match status" value="1"/>
</dbReference>
<evidence type="ECO:0000256" key="1">
    <source>
        <dbReference type="SAM" id="Phobius"/>
    </source>
</evidence>
<dbReference type="PANTHER" id="PTHR11360">
    <property type="entry name" value="MONOCARBOXYLATE TRANSPORTER"/>
    <property type="match status" value="1"/>
</dbReference>
<dbReference type="Gene3D" id="1.20.1250.20">
    <property type="entry name" value="MFS general substrate transporter like domains"/>
    <property type="match status" value="1"/>
</dbReference>
<dbReference type="AlphaFoldDB" id="A0AAV2SSS8"/>
<name>A0AAV2SSS8_MEGNR</name>
<keyword evidence="3" id="KW-1185">Reference proteome</keyword>
<feature type="transmembrane region" description="Helical" evidence="1">
    <location>
        <begin position="6"/>
        <end position="27"/>
    </location>
</feature>
<feature type="non-terminal residue" evidence="2">
    <location>
        <position position="1"/>
    </location>
</feature>
<feature type="transmembrane region" description="Helical" evidence="1">
    <location>
        <begin position="254"/>
        <end position="272"/>
    </location>
</feature>
<dbReference type="InterPro" id="IPR036259">
    <property type="entry name" value="MFS_trans_sf"/>
</dbReference>
<feature type="transmembrane region" description="Helical" evidence="1">
    <location>
        <begin position="193"/>
        <end position="212"/>
    </location>
</feature>
<gene>
    <name evidence="2" type="ORF">MNOR_LOCUS40462</name>
</gene>
<keyword evidence="1" id="KW-0472">Membrane</keyword>
<feature type="non-terminal residue" evidence="2">
    <location>
        <position position="273"/>
    </location>
</feature>
<protein>
    <recommendedName>
        <fullName evidence="4">Monocarboxylate transporter 10</fullName>
    </recommendedName>
</protein>
<organism evidence="2 3">
    <name type="scientific">Meganyctiphanes norvegica</name>
    <name type="common">Northern krill</name>
    <name type="synonym">Thysanopoda norvegica</name>
    <dbReference type="NCBI Taxonomy" id="48144"/>
    <lineage>
        <taxon>Eukaryota</taxon>
        <taxon>Metazoa</taxon>
        <taxon>Ecdysozoa</taxon>
        <taxon>Arthropoda</taxon>
        <taxon>Crustacea</taxon>
        <taxon>Multicrustacea</taxon>
        <taxon>Malacostraca</taxon>
        <taxon>Eumalacostraca</taxon>
        <taxon>Eucarida</taxon>
        <taxon>Euphausiacea</taxon>
        <taxon>Euphausiidae</taxon>
        <taxon>Meganyctiphanes</taxon>
    </lineage>
</organism>
<dbReference type="InterPro" id="IPR050327">
    <property type="entry name" value="Proton-linked_MCT"/>
</dbReference>
<dbReference type="EMBL" id="CAXKWB010123831">
    <property type="protein sequence ID" value="CAL4238343.1"/>
    <property type="molecule type" value="Genomic_DNA"/>
</dbReference>
<accession>A0AAV2SSS8</accession>
<evidence type="ECO:0008006" key="4">
    <source>
        <dbReference type="Google" id="ProtNLM"/>
    </source>
</evidence>
<keyword evidence="1" id="KW-1133">Transmembrane helix</keyword>
<evidence type="ECO:0000313" key="3">
    <source>
        <dbReference type="Proteomes" id="UP001497623"/>
    </source>
</evidence>
<feature type="transmembrane region" description="Helical" evidence="1">
    <location>
        <begin position="69"/>
        <end position="90"/>
    </location>
</feature>
<evidence type="ECO:0000313" key="2">
    <source>
        <dbReference type="EMBL" id="CAL4238343.1"/>
    </source>
</evidence>
<proteinExistence type="predicted"/>
<dbReference type="GO" id="GO:0022857">
    <property type="term" value="F:transmembrane transporter activity"/>
    <property type="evidence" value="ECO:0007669"/>
    <property type="project" value="InterPro"/>
</dbReference>
<keyword evidence="1" id="KW-0812">Transmembrane</keyword>
<dbReference type="Pfam" id="PF07690">
    <property type="entry name" value="MFS_1"/>
    <property type="match status" value="1"/>
</dbReference>
<comment type="caution">
    <text evidence="2">The sequence shown here is derived from an EMBL/GenBank/DDBJ whole genome shotgun (WGS) entry which is preliminary data.</text>
</comment>
<feature type="transmembrane region" description="Helical" evidence="1">
    <location>
        <begin position="34"/>
        <end position="57"/>
    </location>
</feature>
<reference evidence="2 3" key="1">
    <citation type="submission" date="2024-05" db="EMBL/GenBank/DDBJ databases">
        <authorList>
            <person name="Wallberg A."/>
        </authorList>
    </citation>
    <scope>NUCLEOTIDE SEQUENCE [LARGE SCALE GENOMIC DNA]</scope>
</reference>
<dbReference type="InterPro" id="IPR011701">
    <property type="entry name" value="MFS"/>
</dbReference>
<dbReference type="SUPFAM" id="SSF103473">
    <property type="entry name" value="MFS general substrate transporter"/>
    <property type="match status" value="1"/>
</dbReference>
<feature type="transmembrane region" description="Helical" evidence="1">
    <location>
        <begin position="218"/>
        <end position="242"/>
    </location>
</feature>
<dbReference type="Proteomes" id="UP001497623">
    <property type="component" value="Unassembled WGS sequence"/>
</dbReference>
<feature type="transmembrane region" description="Helical" evidence="1">
    <location>
        <begin position="128"/>
        <end position="145"/>
    </location>
</feature>
<sequence>VEVLMLTFGLMFGGGSSLAYTPSLVILGHYFKRWIGIVNGLVTAGSSLFTIVLPFILPSLLDISLELTFQVLSGMTALLMVCSLIFNPLIPSLSPAKKVDEDGNTSIKNCRDFWGQIINFEIWKNRRYVLWAFAIPSSLFGYFVPYTHLVTFTKEVLGEETNTQILIQCIGATSGVGRIIFGFISDRPWVNRIVLQQISFISIGCFTMLLVVANNFPIFIVIALFIGLFDGCFVSLVGPIALDIVGPSGASQAIGCLLTMYTIPMTAGPAIAG</sequence>